<evidence type="ECO:0000313" key="2">
    <source>
        <dbReference type="Proteomes" id="UP000178943"/>
    </source>
</evidence>
<dbReference type="EMBL" id="MFGW01000073">
    <property type="protein sequence ID" value="OGF67051.1"/>
    <property type="molecule type" value="Genomic_DNA"/>
</dbReference>
<reference evidence="1 2" key="1">
    <citation type="journal article" date="2016" name="Nat. Commun.">
        <title>Thousands of microbial genomes shed light on interconnected biogeochemical processes in an aquifer system.</title>
        <authorList>
            <person name="Anantharaman K."/>
            <person name="Brown C.T."/>
            <person name="Hug L.A."/>
            <person name="Sharon I."/>
            <person name="Castelle C.J."/>
            <person name="Probst A.J."/>
            <person name="Thomas B.C."/>
            <person name="Singh A."/>
            <person name="Wilkins M.J."/>
            <person name="Karaoz U."/>
            <person name="Brodie E.L."/>
            <person name="Williams K.H."/>
            <person name="Hubbard S.S."/>
            <person name="Banfield J.F."/>
        </authorList>
    </citation>
    <scope>NUCLEOTIDE SEQUENCE [LARGE SCALE GENOMIC DNA]</scope>
</reference>
<dbReference type="Proteomes" id="UP000178943">
    <property type="component" value="Unassembled WGS sequence"/>
</dbReference>
<gene>
    <name evidence="1" type="ORF">A2Y62_10930</name>
</gene>
<dbReference type="AlphaFoldDB" id="A0A1F5VVF2"/>
<organism evidence="1 2">
    <name type="scientific">Candidatus Fischerbacteria bacterium RBG_13_37_8</name>
    <dbReference type="NCBI Taxonomy" id="1817863"/>
    <lineage>
        <taxon>Bacteria</taxon>
        <taxon>Candidatus Fischeribacteriota</taxon>
    </lineage>
</organism>
<comment type="caution">
    <text evidence="1">The sequence shown here is derived from an EMBL/GenBank/DDBJ whole genome shotgun (WGS) entry which is preliminary data.</text>
</comment>
<protein>
    <submittedName>
        <fullName evidence="1">Uncharacterized protein</fullName>
    </submittedName>
</protein>
<evidence type="ECO:0000313" key="1">
    <source>
        <dbReference type="EMBL" id="OGF67051.1"/>
    </source>
</evidence>
<accession>A0A1F5VVF2</accession>
<name>A0A1F5VVF2_9BACT</name>
<sequence length="69" mass="7924">MLGSTDKEKDLFKLFDGKRVLYDVISDSPLPPEDSAKLLYAFHVLELICLKDSQLKITLPNKQNPFQEE</sequence>
<proteinExistence type="predicted"/>